<accession>A0A072UN15</accession>
<protein>
    <submittedName>
        <fullName evidence="1 2">Uncharacterized protein</fullName>
    </submittedName>
</protein>
<organism evidence="1 3">
    <name type="scientific">Medicago truncatula</name>
    <name type="common">Barrel medic</name>
    <name type="synonym">Medicago tribuloides</name>
    <dbReference type="NCBI Taxonomy" id="3880"/>
    <lineage>
        <taxon>Eukaryota</taxon>
        <taxon>Viridiplantae</taxon>
        <taxon>Streptophyta</taxon>
        <taxon>Embryophyta</taxon>
        <taxon>Tracheophyta</taxon>
        <taxon>Spermatophyta</taxon>
        <taxon>Magnoliopsida</taxon>
        <taxon>eudicotyledons</taxon>
        <taxon>Gunneridae</taxon>
        <taxon>Pentapetalae</taxon>
        <taxon>rosids</taxon>
        <taxon>fabids</taxon>
        <taxon>Fabales</taxon>
        <taxon>Fabaceae</taxon>
        <taxon>Papilionoideae</taxon>
        <taxon>50 kb inversion clade</taxon>
        <taxon>NPAAA clade</taxon>
        <taxon>Hologalegina</taxon>
        <taxon>IRL clade</taxon>
        <taxon>Trifolieae</taxon>
        <taxon>Medicago</taxon>
    </lineage>
</organism>
<keyword evidence="3" id="KW-1185">Reference proteome</keyword>
<name>A0A072UN15_MEDTR</name>
<dbReference type="Proteomes" id="UP000002051">
    <property type="component" value="Chromosome 4"/>
</dbReference>
<reference evidence="1 3" key="2">
    <citation type="journal article" date="2014" name="BMC Genomics">
        <title>An improved genome release (version Mt4.0) for the model legume Medicago truncatula.</title>
        <authorList>
            <person name="Tang H."/>
            <person name="Krishnakumar V."/>
            <person name="Bidwell S."/>
            <person name="Rosen B."/>
            <person name="Chan A."/>
            <person name="Zhou S."/>
            <person name="Gentzbittel L."/>
            <person name="Childs K.L."/>
            <person name="Yandell M."/>
            <person name="Gundlach H."/>
            <person name="Mayer K.F."/>
            <person name="Schwartz D.C."/>
            <person name="Town C.D."/>
        </authorList>
    </citation>
    <scope>GENOME REANNOTATION</scope>
    <source>
        <strain evidence="1">A17</strain>
        <strain evidence="2 3">cv. Jemalong A17</strain>
    </source>
</reference>
<dbReference type="EnsemblPlants" id="KEH30423">
    <property type="protein sequence ID" value="KEH30423"/>
    <property type="gene ID" value="MTR_4g069460"/>
</dbReference>
<evidence type="ECO:0000313" key="1">
    <source>
        <dbReference type="EMBL" id="KEH30423.1"/>
    </source>
</evidence>
<reference evidence="1 3" key="1">
    <citation type="journal article" date="2011" name="Nature">
        <title>The Medicago genome provides insight into the evolution of rhizobial symbioses.</title>
        <authorList>
            <person name="Young N.D."/>
            <person name="Debelle F."/>
            <person name="Oldroyd G.E."/>
            <person name="Geurts R."/>
            <person name="Cannon S.B."/>
            <person name="Udvardi M.K."/>
            <person name="Benedito V.A."/>
            <person name="Mayer K.F."/>
            <person name="Gouzy J."/>
            <person name="Schoof H."/>
            <person name="Van de Peer Y."/>
            <person name="Proost S."/>
            <person name="Cook D.R."/>
            <person name="Meyers B.C."/>
            <person name="Spannagl M."/>
            <person name="Cheung F."/>
            <person name="De Mita S."/>
            <person name="Krishnakumar V."/>
            <person name="Gundlach H."/>
            <person name="Zhou S."/>
            <person name="Mudge J."/>
            <person name="Bharti A.K."/>
            <person name="Murray J.D."/>
            <person name="Naoumkina M.A."/>
            <person name="Rosen B."/>
            <person name="Silverstein K.A."/>
            <person name="Tang H."/>
            <person name="Rombauts S."/>
            <person name="Zhao P.X."/>
            <person name="Zhou P."/>
            <person name="Barbe V."/>
            <person name="Bardou P."/>
            <person name="Bechner M."/>
            <person name="Bellec A."/>
            <person name="Berger A."/>
            <person name="Berges H."/>
            <person name="Bidwell S."/>
            <person name="Bisseling T."/>
            <person name="Choisne N."/>
            <person name="Couloux A."/>
            <person name="Denny R."/>
            <person name="Deshpande S."/>
            <person name="Dai X."/>
            <person name="Doyle J.J."/>
            <person name="Dudez A.M."/>
            <person name="Farmer A.D."/>
            <person name="Fouteau S."/>
            <person name="Franken C."/>
            <person name="Gibelin C."/>
            <person name="Gish J."/>
            <person name="Goldstein S."/>
            <person name="Gonzalez A.J."/>
            <person name="Green P.J."/>
            <person name="Hallab A."/>
            <person name="Hartog M."/>
            <person name="Hua A."/>
            <person name="Humphray S.J."/>
            <person name="Jeong D.H."/>
            <person name="Jing Y."/>
            <person name="Jocker A."/>
            <person name="Kenton S.M."/>
            <person name="Kim D.J."/>
            <person name="Klee K."/>
            <person name="Lai H."/>
            <person name="Lang C."/>
            <person name="Lin S."/>
            <person name="Macmil S.L."/>
            <person name="Magdelenat G."/>
            <person name="Matthews L."/>
            <person name="McCorrison J."/>
            <person name="Monaghan E.L."/>
            <person name="Mun J.H."/>
            <person name="Najar F.Z."/>
            <person name="Nicholson C."/>
            <person name="Noirot C."/>
            <person name="O'Bleness M."/>
            <person name="Paule C.R."/>
            <person name="Poulain J."/>
            <person name="Prion F."/>
            <person name="Qin B."/>
            <person name="Qu C."/>
            <person name="Retzel E.F."/>
            <person name="Riddle C."/>
            <person name="Sallet E."/>
            <person name="Samain S."/>
            <person name="Samson N."/>
            <person name="Sanders I."/>
            <person name="Saurat O."/>
            <person name="Scarpelli C."/>
            <person name="Schiex T."/>
            <person name="Segurens B."/>
            <person name="Severin A.J."/>
            <person name="Sherrier D.J."/>
            <person name="Shi R."/>
            <person name="Sims S."/>
            <person name="Singer S.R."/>
            <person name="Sinharoy S."/>
            <person name="Sterck L."/>
            <person name="Viollet A."/>
            <person name="Wang B.B."/>
            <person name="Wang K."/>
            <person name="Wang M."/>
            <person name="Wang X."/>
            <person name="Warfsmann J."/>
            <person name="Weissenbach J."/>
            <person name="White D.D."/>
            <person name="White J.D."/>
            <person name="Wiley G.B."/>
            <person name="Wincker P."/>
            <person name="Xing Y."/>
            <person name="Yang L."/>
            <person name="Yao Z."/>
            <person name="Ying F."/>
            <person name="Zhai J."/>
            <person name="Zhou L."/>
            <person name="Zuber A."/>
            <person name="Denarie J."/>
            <person name="Dixon R.A."/>
            <person name="May G.D."/>
            <person name="Schwartz D.C."/>
            <person name="Rogers J."/>
            <person name="Quetier F."/>
            <person name="Town C.D."/>
            <person name="Roe B.A."/>
        </authorList>
    </citation>
    <scope>NUCLEOTIDE SEQUENCE [LARGE SCALE GENOMIC DNA]</scope>
    <source>
        <strain evidence="1">A17</strain>
        <strain evidence="2 3">cv. Jemalong A17</strain>
    </source>
</reference>
<dbReference type="HOGENOM" id="CLU_2376008_0_0_1"/>
<gene>
    <name evidence="1" type="ordered locus">MTR_4g069460</name>
</gene>
<dbReference type="EMBL" id="CM001220">
    <property type="protein sequence ID" value="KEH30423.1"/>
    <property type="molecule type" value="Genomic_DNA"/>
</dbReference>
<proteinExistence type="predicted"/>
<dbReference type="AlphaFoldDB" id="A0A072UN15"/>
<evidence type="ECO:0000313" key="3">
    <source>
        <dbReference type="Proteomes" id="UP000002051"/>
    </source>
</evidence>
<evidence type="ECO:0000313" key="2">
    <source>
        <dbReference type="EnsemblPlants" id="KEH30423"/>
    </source>
</evidence>
<sequence>MLTKAREKWKRPEWISPDTWTGLEAFWKSSYFLKSYNQNFAKQGIKQNDLQICGFVLQKRNNFDGEIELQRERFTFDGEREPLMGEVEFDVRGGG</sequence>
<reference evidence="2" key="3">
    <citation type="submission" date="2015-04" db="UniProtKB">
        <authorList>
            <consortium name="EnsemblPlants"/>
        </authorList>
    </citation>
    <scope>IDENTIFICATION</scope>
    <source>
        <strain evidence="2">cv. Jemalong A17</strain>
    </source>
</reference>